<dbReference type="InterPro" id="IPR002611">
    <property type="entry name" value="IstB_ATP-bd"/>
</dbReference>
<organism evidence="2 3">
    <name type="scientific">Devosia limi DSM 17137</name>
    <dbReference type="NCBI Taxonomy" id="1121477"/>
    <lineage>
        <taxon>Bacteria</taxon>
        <taxon>Pseudomonadati</taxon>
        <taxon>Pseudomonadota</taxon>
        <taxon>Alphaproteobacteria</taxon>
        <taxon>Hyphomicrobiales</taxon>
        <taxon>Devosiaceae</taxon>
        <taxon>Devosia</taxon>
    </lineage>
</organism>
<accession>A0A1M5CJ33</accession>
<dbReference type="EMBL" id="FQVC01000009">
    <property type="protein sequence ID" value="SHF54795.1"/>
    <property type="molecule type" value="Genomic_DNA"/>
</dbReference>
<protein>
    <recommendedName>
        <fullName evidence="1">IstB-like ATP-binding domain-containing protein</fullName>
    </recommendedName>
</protein>
<sequence>MLATASILKSIDGRSFMPHRGSMLVSAGVGDQPQHSFEALLFQIREARLSSRPFAGAKCRQCRSRRDVAMWLDGVLHLKLPTFPREYQKLARLCATKGVDHVGYLTRLSEREMIERDRRKVERRIKAARLPVVQSLDSFDFAAIQKFNKIRCWNWRVESGSNAGRTSSRLAPAERARPMWLSVSAWQHARRACPSASRQPTRSLAR</sequence>
<evidence type="ECO:0000313" key="2">
    <source>
        <dbReference type="EMBL" id="SHF54795.1"/>
    </source>
</evidence>
<dbReference type="Proteomes" id="UP000184533">
    <property type="component" value="Unassembled WGS sequence"/>
</dbReference>
<evidence type="ECO:0000313" key="3">
    <source>
        <dbReference type="Proteomes" id="UP000184533"/>
    </source>
</evidence>
<name>A0A1M5CJ33_9HYPH</name>
<reference evidence="2 3" key="1">
    <citation type="submission" date="2016-11" db="EMBL/GenBank/DDBJ databases">
        <authorList>
            <person name="Jaros S."/>
            <person name="Januszkiewicz K."/>
            <person name="Wedrychowicz H."/>
        </authorList>
    </citation>
    <scope>NUCLEOTIDE SEQUENCE [LARGE SCALE GENOMIC DNA]</scope>
    <source>
        <strain evidence="2 3">DSM 17137</strain>
    </source>
</reference>
<dbReference type="GO" id="GO:0005524">
    <property type="term" value="F:ATP binding"/>
    <property type="evidence" value="ECO:0007669"/>
    <property type="project" value="InterPro"/>
</dbReference>
<proteinExistence type="predicted"/>
<feature type="domain" description="IstB-like ATP-binding" evidence="1">
    <location>
        <begin position="77"/>
        <end position="144"/>
    </location>
</feature>
<gene>
    <name evidence="2" type="ORF">SAMN02745223_02942</name>
</gene>
<evidence type="ECO:0000259" key="1">
    <source>
        <dbReference type="Pfam" id="PF01695"/>
    </source>
</evidence>
<dbReference type="Pfam" id="PF01695">
    <property type="entry name" value="IstB_IS21"/>
    <property type="match status" value="1"/>
</dbReference>
<dbReference type="AlphaFoldDB" id="A0A1M5CJ33"/>